<evidence type="ECO:0000256" key="5">
    <source>
        <dbReference type="ARBA" id="ARBA00023203"/>
    </source>
</evidence>
<feature type="domain" description="PDZ" evidence="9">
    <location>
        <begin position="327"/>
        <end position="426"/>
    </location>
</feature>
<dbReference type="GO" id="GO:0016459">
    <property type="term" value="C:myosin complex"/>
    <property type="evidence" value="ECO:0007669"/>
    <property type="project" value="UniProtKB-KW"/>
</dbReference>
<feature type="compositionally biased region" description="Low complexity" evidence="8">
    <location>
        <begin position="34"/>
        <end position="43"/>
    </location>
</feature>
<dbReference type="Pfam" id="PF00595">
    <property type="entry name" value="PDZ"/>
    <property type="match status" value="1"/>
</dbReference>
<dbReference type="SMART" id="SM00228">
    <property type="entry name" value="PDZ"/>
    <property type="match status" value="1"/>
</dbReference>
<evidence type="ECO:0000259" key="10">
    <source>
        <dbReference type="PROSITE" id="PS51456"/>
    </source>
</evidence>
<evidence type="ECO:0000256" key="7">
    <source>
        <dbReference type="SAM" id="Coils"/>
    </source>
</evidence>
<dbReference type="Gene3D" id="2.30.42.10">
    <property type="match status" value="1"/>
</dbReference>
<dbReference type="Gene3D" id="1.20.58.530">
    <property type="match status" value="1"/>
</dbReference>
<keyword evidence="5 6" id="KW-0009">Actin-binding</keyword>
<dbReference type="InterPro" id="IPR001609">
    <property type="entry name" value="Myosin_head_motor_dom-like"/>
</dbReference>
<protein>
    <recommendedName>
        <fullName evidence="13">Myosin motor domain-containing protein</fullName>
    </recommendedName>
</protein>
<dbReference type="InterPro" id="IPR001478">
    <property type="entry name" value="PDZ"/>
</dbReference>
<dbReference type="SMART" id="SM00015">
    <property type="entry name" value="IQ"/>
    <property type="match status" value="2"/>
</dbReference>
<feature type="domain" description="Myosin motor" evidence="10">
    <location>
        <begin position="547"/>
        <end position="1355"/>
    </location>
</feature>
<feature type="compositionally biased region" description="Low complexity" evidence="8">
    <location>
        <begin position="253"/>
        <end position="277"/>
    </location>
</feature>
<dbReference type="Pfam" id="PF00612">
    <property type="entry name" value="IQ"/>
    <property type="match status" value="1"/>
</dbReference>
<evidence type="ECO:0000256" key="2">
    <source>
        <dbReference type="ARBA" id="ARBA00022840"/>
    </source>
</evidence>
<dbReference type="EnsemblMetazoa" id="AEPI000120-RA">
    <property type="protein sequence ID" value="AEPI000120-PA"/>
    <property type="gene ID" value="AEPI000120"/>
</dbReference>
<dbReference type="Proteomes" id="UP000075885">
    <property type="component" value="Unassembled WGS sequence"/>
</dbReference>
<dbReference type="Gene3D" id="1.20.5.4820">
    <property type="match status" value="1"/>
</dbReference>
<dbReference type="GO" id="GO:0005524">
    <property type="term" value="F:ATP binding"/>
    <property type="evidence" value="ECO:0007669"/>
    <property type="project" value="UniProtKB-UniRule"/>
</dbReference>
<dbReference type="SUPFAM" id="SSF52540">
    <property type="entry name" value="P-loop containing nucleoside triphosphate hydrolases"/>
    <property type="match status" value="1"/>
</dbReference>
<keyword evidence="2 6" id="KW-0067">ATP-binding</keyword>
<keyword evidence="3 6" id="KW-0518">Myosin</keyword>
<dbReference type="InterPro" id="IPR036034">
    <property type="entry name" value="PDZ_sf"/>
</dbReference>
<feature type="binding site" evidence="6">
    <location>
        <begin position="641"/>
        <end position="648"/>
    </location>
    <ligand>
        <name>ATP</name>
        <dbReference type="ChEBI" id="CHEBI:30616"/>
    </ligand>
</feature>
<feature type="compositionally biased region" description="Low complexity" evidence="8">
    <location>
        <begin position="216"/>
        <end position="225"/>
    </location>
</feature>
<dbReference type="SUPFAM" id="SSF50156">
    <property type="entry name" value="PDZ domain-like"/>
    <property type="match status" value="1"/>
</dbReference>
<organism evidence="11 12">
    <name type="scientific">Anopheles epiroticus</name>
    <dbReference type="NCBI Taxonomy" id="199890"/>
    <lineage>
        <taxon>Eukaryota</taxon>
        <taxon>Metazoa</taxon>
        <taxon>Ecdysozoa</taxon>
        <taxon>Arthropoda</taxon>
        <taxon>Hexapoda</taxon>
        <taxon>Insecta</taxon>
        <taxon>Pterygota</taxon>
        <taxon>Neoptera</taxon>
        <taxon>Endopterygota</taxon>
        <taxon>Diptera</taxon>
        <taxon>Nematocera</taxon>
        <taxon>Culicoidea</taxon>
        <taxon>Culicidae</taxon>
        <taxon>Anophelinae</taxon>
        <taxon>Anopheles</taxon>
    </lineage>
</organism>
<dbReference type="InterPro" id="IPR036961">
    <property type="entry name" value="Kinesin_motor_dom_sf"/>
</dbReference>
<dbReference type="PROSITE" id="PS51456">
    <property type="entry name" value="MYOSIN_MOTOR"/>
    <property type="match status" value="1"/>
</dbReference>
<dbReference type="PROSITE" id="PS50106">
    <property type="entry name" value="PDZ"/>
    <property type="match status" value="1"/>
</dbReference>
<keyword evidence="12" id="KW-1185">Reference proteome</keyword>
<feature type="region of interest" description="Disordered" evidence="8">
    <location>
        <begin position="14"/>
        <end position="94"/>
    </location>
</feature>
<dbReference type="InterPro" id="IPR027417">
    <property type="entry name" value="P-loop_NTPase"/>
</dbReference>
<dbReference type="PANTHER" id="PTHR13140:SF706">
    <property type="entry name" value="DILUTE CLASS UNCONVENTIONAL MYOSIN, ISOFORM C"/>
    <property type="match status" value="1"/>
</dbReference>
<dbReference type="GO" id="GO:0007015">
    <property type="term" value="P:actin filament organization"/>
    <property type="evidence" value="ECO:0007669"/>
    <property type="project" value="TreeGrafter"/>
</dbReference>
<feature type="compositionally biased region" description="Low complexity" evidence="8">
    <location>
        <begin position="168"/>
        <end position="182"/>
    </location>
</feature>
<evidence type="ECO:0008006" key="13">
    <source>
        <dbReference type="Google" id="ProtNLM"/>
    </source>
</evidence>
<dbReference type="PRINTS" id="PR00193">
    <property type="entry name" value="MYOSINHEAVY"/>
</dbReference>
<feature type="region of interest" description="Disordered" evidence="8">
    <location>
        <begin position="1023"/>
        <end position="1050"/>
    </location>
</feature>
<dbReference type="Gene3D" id="1.20.120.720">
    <property type="entry name" value="Myosin VI head, motor domain, U50 subdomain"/>
    <property type="match status" value="1"/>
</dbReference>
<dbReference type="GO" id="GO:0051015">
    <property type="term" value="F:actin filament binding"/>
    <property type="evidence" value="ECO:0007669"/>
    <property type="project" value="TreeGrafter"/>
</dbReference>
<feature type="compositionally biased region" description="Polar residues" evidence="8">
    <location>
        <begin position="463"/>
        <end position="475"/>
    </location>
</feature>
<feature type="compositionally biased region" description="Gly residues" evidence="8">
    <location>
        <begin position="14"/>
        <end position="33"/>
    </location>
</feature>
<comment type="similarity">
    <text evidence="6">Belongs to the TRAFAC class myosin-kinesin ATPase superfamily. Myosin family.</text>
</comment>
<keyword evidence="4 6" id="KW-0505">Motor protein</keyword>
<proteinExistence type="inferred from homology"/>
<reference evidence="11" key="2">
    <citation type="submission" date="2020-05" db="UniProtKB">
        <authorList>
            <consortium name="EnsemblMetazoa"/>
        </authorList>
    </citation>
    <scope>IDENTIFICATION</scope>
    <source>
        <strain evidence="11">Epiroticus2</strain>
    </source>
</reference>
<evidence type="ECO:0000256" key="6">
    <source>
        <dbReference type="PROSITE-ProRule" id="PRU00782"/>
    </source>
</evidence>
<evidence type="ECO:0000313" key="11">
    <source>
        <dbReference type="EnsemblMetazoa" id="AEPI000120-PA"/>
    </source>
</evidence>
<dbReference type="FunFam" id="2.30.42.10:FF:000059">
    <property type="entry name" value="unconventional myosin-XVIIIa isoform X1"/>
    <property type="match status" value="1"/>
</dbReference>
<evidence type="ECO:0000313" key="12">
    <source>
        <dbReference type="Proteomes" id="UP000075885"/>
    </source>
</evidence>
<keyword evidence="1 6" id="KW-0547">Nucleotide-binding</keyword>
<evidence type="ECO:0000256" key="8">
    <source>
        <dbReference type="SAM" id="MobiDB-lite"/>
    </source>
</evidence>
<dbReference type="PROSITE" id="PS50096">
    <property type="entry name" value="IQ"/>
    <property type="match status" value="1"/>
</dbReference>
<keyword evidence="7" id="KW-0175">Coiled coil</keyword>
<dbReference type="GO" id="GO:0000146">
    <property type="term" value="F:microfilament motor activity"/>
    <property type="evidence" value="ECO:0007669"/>
    <property type="project" value="TreeGrafter"/>
</dbReference>
<feature type="region of interest" description="Disordered" evidence="8">
    <location>
        <begin position="455"/>
        <end position="481"/>
    </location>
</feature>
<evidence type="ECO:0000256" key="3">
    <source>
        <dbReference type="ARBA" id="ARBA00023123"/>
    </source>
</evidence>
<dbReference type="GO" id="GO:0005737">
    <property type="term" value="C:cytoplasm"/>
    <property type="evidence" value="ECO:0007669"/>
    <property type="project" value="TreeGrafter"/>
</dbReference>
<name>A0A182NZN9_9DIPT</name>
<dbReference type="Gene3D" id="3.40.850.10">
    <property type="entry name" value="Kinesin motor domain"/>
    <property type="match status" value="1"/>
</dbReference>
<evidence type="ECO:0000256" key="1">
    <source>
        <dbReference type="ARBA" id="ARBA00022741"/>
    </source>
</evidence>
<evidence type="ECO:0000256" key="4">
    <source>
        <dbReference type="ARBA" id="ARBA00023175"/>
    </source>
</evidence>
<dbReference type="STRING" id="199890.A0A182NZN9"/>
<comment type="caution">
    <text evidence="6">Lacks conserved residue(s) required for the propagation of feature annotation.</text>
</comment>
<dbReference type="Pfam" id="PF00063">
    <property type="entry name" value="Myosin_head"/>
    <property type="match status" value="1"/>
</dbReference>
<dbReference type="PANTHER" id="PTHR13140">
    <property type="entry name" value="MYOSIN"/>
    <property type="match status" value="1"/>
</dbReference>
<accession>A0A182NZN9</accession>
<reference evidence="12" key="1">
    <citation type="submission" date="2013-03" db="EMBL/GenBank/DDBJ databases">
        <title>The Genome Sequence of Anopheles epiroticus epiroticus2.</title>
        <authorList>
            <consortium name="The Broad Institute Genomics Platform"/>
            <person name="Neafsey D.E."/>
            <person name="Howell P."/>
            <person name="Walker B."/>
            <person name="Young S.K."/>
            <person name="Zeng Q."/>
            <person name="Gargeya S."/>
            <person name="Fitzgerald M."/>
            <person name="Haas B."/>
            <person name="Abouelleil A."/>
            <person name="Allen A.W."/>
            <person name="Alvarado L."/>
            <person name="Arachchi H.M."/>
            <person name="Berlin A.M."/>
            <person name="Chapman S.B."/>
            <person name="Gainer-Dewar J."/>
            <person name="Goldberg J."/>
            <person name="Griggs A."/>
            <person name="Gujja S."/>
            <person name="Hansen M."/>
            <person name="Howarth C."/>
            <person name="Imamovic A."/>
            <person name="Ireland A."/>
            <person name="Larimer J."/>
            <person name="McCowan C."/>
            <person name="Murphy C."/>
            <person name="Pearson M."/>
            <person name="Poon T.W."/>
            <person name="Priest M."/>
            <person name="Roberts A."/>
            <person name="Saif S."/>
            <person name="Shea T."/>
            <person name="Sisk P."/>
            <person name="Sykes S."/>
            <person name="Wortman J."/>
            <person name="Nusbaum C."/>
            <person name="Birren B."/>
        </authorList>
    </citation>
    <scope>NUCLEOTIDE SEQUENCE [LARGE SCALE GENOMIC DNA]</scope>
    <source>
        <strain evidence="12">Epiroticus2</strain>
    </source>
</reference>
<dbReference type="InterPro" id="IPR000048">
    <property type="entry name" value="IQ_motif_EF-hand-BS"/>
</dbReference>
<feature type="coiled-coil region" evidence="7">
    <location>
        <begin position="1536"/>
        <end position="1577"/>
    </location>
</feature>
<dbReference type="GO" id="GO:0016020">
    <property type="term" value="C:membrane"/>
    <property type="evidence" value="ECO:0007669"/>
    <property type="project" value="TreeGrafter"/>
</dbReference>
<dbReference type="VEuPathDB" id="VectorBase:AEPI000120"/>
<feature type="compositionally biased region" description="Basic residues" evidence="8">
    <location>
        <begin position="58"/>
        <end position="67"/>
    </location>
</feature>
<dbReference type="SMART" id="SM00242">
    <property type="entry name" value="MYSc"/>
    <property type="match status" value="1"/>
</dbReference>
<evidence type="ECO:0000259" key="9">
    <source>
        <dbReference type="PROSITE" id="PS50106"/>
    </source>
</evidence>
<feature type="region of interest" description="Disordered" evidence="8">
    <location>
        <begin position="253"/>
        <end position="290"/>
    </location>
</feature>
<sequence length="1584" mass="169845">MFNFMKKGVAGVAGGGGGGSGSSGNSAGNGSGGSTLSSGGLSVIGALSGLDDRDDKDRRKKEKKLRKEGKQLLLGVGGGSSTTGGHSSSMSAEELLRLDEVRRSLKIRGRRKEKEKLPSGITADYSASFFAQLDVDHRELDRGTEEVVAVANTTTYIDRNGEMVERVSFSSTTTTLQPTSPSYGGEGTYGSQPHTPGGAKTNLPPIPPRPPKRGILKGSRSSLTGTGTGGMAGELVSVSSPSSAAMLQLLASPSPSADSLTDTTTTTTNSSFATPPFSLSPVGESQGYEGRIGRVHPFDERMTANGSVTLSLPPIHLQALPAPRELVIQRQKGPRNDFGFSLRKAFVLDRPSVGGGVPLSRSGPPQMQAIIFAEPSSTGAVRTGLLPGDRLLRVNGQPVEELSRETIIEMIRNSGDSVMVQVQPIAELIELSRRCVSVTPNSAAPAEDCNTLKRSASRRFHKAQTSASGNDSSGRSDLEPPATVGGRVWLIHRGGFTAAYKQQLSPSTVAMPSHHQAGKVWIRLEATGEELLIDEDDLEVANPNTLDLVEDICQLPHLNESSVLHVLRQRFANNLIHTRAGPVLLIVNPMAPLALYSEKVASMFRGCKAEDDMPPHIFAQAQTAYRAMLETRRDQSLIFLGRSGAGKTTSFKHALYYLTLASRQEAQPAVQRALTVEKVSAIGTIMDAFGNERTALNGNATKFTQIFALDFDHSGQIVSGSIQIMPIDRMRPAGSTNRGTVGVPRWSFLAGVDGGALRKELLLEPAAGDASAGSNATVEQESIDYQRLCQAFRVLNIDQGAVRGIWYVLAAIHHLSQSGAVIVAGRVQFVNPRAAQKAATLLGIPMEDLLSYVFPESGSGGATKPTLNTATVAEGLIAFTEALYTELFYTIVGLINKSIAAVTPHQTIGSVLLVDVPGFQNPASVGGGTAASTLADLRFNYLHERLQLLFHNAMLVQPRARYAQEMVTVEDSLALMITDTGTGSGGHSSPAAMVALLDKVPQSHEPRKGLLWMLDEEQLLNPPSIASKAGDSSSVDDFDEDGVGGGSGGDDRDARFLERLFAAYGDRESRETLLLRASVPTGACDVVLQHLLGTNPVLYSVTSWLREAAAQAHYMPQRALNCLRDSVKPEINGLFVGTLGGAMDSLAFGGGGSSQQLQQQSLRRMSSIRRTYTGTGFPKRNSVIVQVKYTVDCLIDTLRRTGMHFVYCYLPQHNGGTAMATGGCVPFVDQQHQLTNDMNGGAGGKHGRDDDIMNIPLLRSQLRGSQMLDFARLYRLGFPISVPLAEFVIRFGLLAEGGTSGGVGSTGANGTNGEAATVDNILSNCEVDSSVYRIGTSQNSDWSEDSGRMSNENLDLFGSSGEMEKPNGAGTLPGKLNESLLGIFENAQSHAVEGMVSTTPATTIHTGAATVAPYAGGRWNRTVGGNIGPVRKKSAKGQQTTQPTITINGDDDEGEKVFFRSGVLGALEAKRDDLLSDRVIQLQAHCRGYLARRRLARRRLQELAVKCIQRNVRAFLKVRDWPWWRLLVRVTPLLAVHRTEEQLKAATVELQQVRVKLEKIEAERNELKATNNKLEARPPRHVEE</sequence>
<feature type="region of interest" description="Disordered" evidence="8">
    <location>
        <begin position="168"/>
        <end position="236"/>
    </location>
</feature>